<dbReference type="SUPFAM" id="SSF55920">
    <property type="entry name" value="Creatinase/aminopeptidase"/>
    <property type="match status" value="1"/>
</dbReference>
<dbReference type="InterPro" id="IPR050659">
    <property type="entry name" value="Peptidase_M24B"/>
</dbReference>
<evidence type="ECO:0000259" key="1">
    <source>
        <dbReference type="Pfam" id="PF00557"/>
    </source>
</evidence>
<evidence type="ECO:0000313" key="2">
    <source>
        <dbReference type="EMBL" id="HGF35272.1"/>
    </source>
</evidence>
<dbReference type="CDD" id="cd01066">
    <property type="entry name" value="APP_MetAP"/>
    <property type="match status" value="1"/>
</dbReference>
<dbReference type="EMBL" id="DTMF01000312">
    <property type="protein sequence ID" value="HGF35272.1"/>
    <property type="molecule type" value="Genomic_DNA"/>
</dbReference>
<comment type="caution">
    <text evidence="2">The sequence shown here is derived from an EMBL/GenBank/DDBJ whole genome shotgun (WGS) entry which is preliminary data.</text>
</comment>
<accession>A0A7C3ZD14</accession>
<keyword evidence="2" id="KW-0031">Aminopeptidase</keyword>
<organism evidence="2">
    <name type="scientific">Desulfobacca acetoxidans</name>
    <dbReference type="NCBI Taxonomy" id="60893"/>
    <lineage>
        <taxon>Bacteria</taxon>
        <taxon>Pseudomonadati</taxon>
        <taxon>Thermodesulfobacteriota</taxon>
        <taxon>Desulfobaccia</taxon>
        <taxon>Desulfobaccales</taxon>
        <taxon>Desulfobaccaceae</taxon>
        <taxon>Desulfobacca</taxon>
    </lineage>
</organism>
<dbReference type="Pfam" id="PF00557">
    <property type="entry name" value="Peptidase_M24"/>
    <property type="match status" value="1"/>
</dbReference>
<reference evidence="2" key="1">
    <citation type="journal article" date="2020" name="mSystems">
        <title>Genome- and Community-Level Interaction Insights into Carbon Utilization and Element Cycling Functions of Hydrothermarchaeota in Hydrothermal Sediment.</title>
        <authorList>
            <person name="Zhou Z."/>
            <person name="Liu Y."/>
            <person name="Xu W."/>
            <person name="Pan J."/>
            <person name="Luo Z.H."/>
            <person name="Li M."/>
        </authorList>
    </citation>
    <scope>NUCLEOTIDE SEQUENCE [LARGE SCALE GENOMIC DNA]</scope>
    <source>
        <strain evidence="2">SpSt-897</strain>
    </source>
</reference>
<dbReference type="GO" id="GO:0004177">
    <property type="term" value="F:aminopeptidase activity"/>
    <property type="evidence" value="ECO:0007669"/>
    <property type="project" value="UniProtKB-KW"/>
</dbReference>
<dbReference type="PANTHER" id="PTHR46112:SF2">
    <property type="entry name" value="XAA-PRO AMINOPEPTIDASE P-RELATED"/>
    <property type="match status" value="1"/>
</dbReference>
<dbReference type="Gene3D" id="3.90.230.10">
    <property type="entry name" value="Creatinase/methionine aminopeptidase superfamily"/>
    <property type="match status" value="1"/>
</dbReference>
<keyword evidence="2" id="KW-0645">Protease</keyword>
<dbReference type="InterPro" id="IPR036005">
    <property type="entry name" value="Creatinase/aminopeptidase-like"/>
</dbReference>
<keyword evidence="2" id="KW-0378">Hydrolase</keyword>
<proteinExistence type="predicted"/>
<dbReference type="InterPro" id="IPR000994">
    <property type="entry name" value="Pept_M24"/>
</dbReference>
<feature type="domain" description="Peptidase M24" evidence="1">
    <location>
        <begin position="9"/>
        <end position="243"/>
    </location>
</feature>
<sequence>MVKSAFEIEQIRRAAAILDETYAEVPALLRPGLTELELSAALEYRLRLRGHQGLVRLRNFSLEMFFGHVLSGHAGLELAYTDTPSGGLGFSPAFPQGPSLKPLAPHEPITVDIASCVNGYVADMTRLYVLGDLPAAAWRAYELIQDLFQDFEAEARPGARPGDLYQGLQALVDQAGLGDFFMGRGLERVSFIGHGVGLELDEFPFITARFPFPLSAGMVLAFEPKFFLPDIGLVGLEDTGVITPEGVEWLTRTPREVVKA</sequence>
<dbReference type="AlphaFoldDB" id="A0A7C3ZD14"/>
<name>A0A7C3ZD14_9BACT</name>
<gene>
    <name evidence="2" type="ORF">ENW96_12990</name>
</gene>
<dbReference type="PANTHER" id="PTHR46112">
    <property type="entry name" value="AMINOPEPTIDASE"/>
    <property type="match status" value="1"/>
</dbReference>
<protein>
    <submittedName>
        <fullName evidence="2">Aminopeptidase P family protein</fullName>
    </submittedName>
</protein>